<gene>
    <name evidence="2" type="ORF">TBRA_LOCUS7012</name>
</gene>
<evidence type="ECO:0000313" key="2">
    <source>
        <dbReference type="EMBL" id="CAB0035114.1"/>
    </source>
</evidence>
<protein>
    <submittedName>
        <fullName evidence="2">Uncharacterized protein</fullName>
    </submittedName>
</protein>
<organism evidence="2 3">
    <name type="scientific">Trichogramma brassicae</name>
    <dbReference type="NCBI Taxonomy" id="86971"/>
    <lineage>
        <taxon>Eukaryota</taxon>
        <taxon>Metazoa</taxon>
        <taxon>Ecdysozoa</taxon>
        <taxon>Arthropoda</taxon>
        <taxon>Hexapoda</taxon>
        <taxon>Insecta</taxon>
        <taxon>Pterygota</taxon>
        <taxon>Neoptera</taxon>
        <taxon>Endopterygota</taxon>
        <taxon>Hymenoptera</taxon>
        <taxon>Apocrita</taxon>
        <taxon>Proctotrupomorpha</taxon>
        <taxon>Chalcidoidea</taxon>
        <taxon>Trichogrammatidae</taxon>
        <taxon>Trichogramma</taxon>
    </lineage>
</organism>
<name>A0A6H5IE16_9HYME</name>
<evidence type="ECO:0000313" key="3">
    <source>
        <dbReference type="Proteomes" id="UP000479190"/>
    </source>
</evidence>
<reference evidence="2 3" key="1">
    <citation type="submission" date="2020-02" db="EMBL/GenBank/DDBJ databases">
        <authorList>
            <person name="Ferguson B K."/>
        </authorList>
    </citation>
    <scope>NUCLEOTIDE SEQUENCE [LARGE SCALE GENOMIC DNA]</scope>
</reference>
<dbReference type="EMBL" id="CADCXV010000771">
    <property type="protein sequence ID" value="CAB0035114.1"/>
    <property type="molecule type" value="Genomic_DNA"/>
</dbReference>
<accession>A0A6H5IE16</accession>
<feature type="compositionally biased region" description="Basic and acidic residues" evidence="1">
    <location>
        <begin position="43"/>
        <end position="56"/>
    </location>
</feature>
<feature type="compositionally biased region" description="Basic residues" evidence="1">
    <location>
        <begin position="22"/>
        <end position="32"/>
    </location>
</feature>
<sequence length="167" mass="19360">MTDSRNSAGEHYKYVVRPQSSIKRHCRPRHYSLRSTASVSLRVPHESDRSRSDLYKKCSIVSKSAKSSQGPDRRPHAPRRRNVARRFLPSQHKPNITKIPEEVFTKTRSATGVPQVDGMWVDAFYPITQPENNEDSRRRFQRGQTCDDPVHQVDDMWFDAFPTFSTT</sequence>
<keyword evidence="3" id="KW-1185">Reference proteome</keyword>
<dbReference type="AlphaFoldDB" id="A0A6H5IE16"/>
<dbReference type="Proteomes" id="UP000479190">
    <property type="component" value="Unassembled WGS sequence"/>
</dbReference>
<feature type="compositionally biased region" description="Polar residues" evidence="1">
    <location>
        <begin position="61"/>
        <end position="70"/>
    </location>
</feature>
<proteinExistence type="predicted"/>
<evidence type="ECO:0000256" key="1">
    <source>
        <dbReference type="SAM" id="MobiDB-lite"/>
    </source>
</evidence>
<feature type="region of interest" description="Disordered" evidence="1">
    <location>
        <begin position="1"/>
        <end position="85"/>
    </location>
</feature>